<gene>
    <name evidence="1" type="ORF">TWF694_010351</name>
</gene>
<evidence type="ECO:0000313" key="1">
    <source>
        <dbReference type="EMBL" id="KAK6538783.1"/>
    </source>
</evidence>
<proteinExistence type="predicted"/>
<comment type="caution">
    <text evidence="1">The sequence shown here is derived from an EMBL/GenBank/DDBJ whole genome shotgun (WGS) entry which is preliminary data.</text>
</comment>
<evidence type="ECO:0008006" key="3">
    <source>
        <dbReference type="Google" id="ProtNLM"/>
    </source>
</evidence>
<dbReference type="Proteomes" id="UP001365542">
    <property type="component" value="Unassembled WGS sequence"/>
</dbReference>
<accession>A0AAV9XA29</accession>
<keyword evidence="2" id="KW-1185">Reference proteome</keyword>
<sequence length="702" mass="80332">MARKCTYCRKYKKRCSPIGKQWPEKCDWCISSRFPCSERVTPRKNKRGSKIPQVLAEKLEFRSTYELIQDFDGLLYLLAGLLDYDDSQYSIPNTKAIYPSLDTAPFKISIEFPIPYYLPSAKEELDFNFEIFNTIRTTLMVNLENELEKLRKEAVPMVEYYNSKRRFSEVSILVGLMRTSATSYTTKALRKRNIVRLQEQYLTTLTLNEMNCGQILLYIKAATIPHDHIPICLPTLDHIIAAESSLDKLIRRLDFELCQPSTRSLIILKLYRMIDPIWQRALFLAHRDNVIQQQISRHLSREGCGLTIVESKNLLCETGVHIALRHHLTNAQAIIETSLAGYGLTYSAFDFRGADIFDAYILYKRLNSLTWNSADPQNYYIMHRKPCFVSSTEVPSLQNIRKIMPGLVSEEWVLLKPYQLAVLLGELDSFIQVETIMHTVFHSWSHHASLPLSLSDADKSDLCRYMEGNLPSINIGNLHPVTLSALFGYLDITEYILQKYPVLAKPNIEGGALETIAMIAFKMQEPKLLNLLSNSIRSLKDTRILIGLSSCAAKFASPSFFEEWMNSSWFESDSEPGNRKMGVAAEKIRCMLWQSVIPTLCGRYQSKAPDDTDPGNSGSVLDDAGKEDLWQFLRIVKEMADGLSYLARCHCDNCEKYWAYFIFTFRLPEDIIEEGFFEASLIPYPNLWGGSITCQSCKVPCI</sequence>
<evidence type="ECO:0000313" key="2">
    <source>
        <dbReference type="Proteomes" id="UP001365542"/>
    </source>
</evidence>
<dbReference type="EMBL" id="JAVHJO010000007">
    <property type="protein sequence ID" value="KAK6538783.1"/>
    <property type="molecule type" value="Genomic_DNA"/>
</dbReference>
<organism evidence="1 2">
    <name type="scientific">Orbilia ellipsospora</name>
    <dbReference type="NCBI Taxonomy" id="2528407"/>
    <lineage>
        <taxon>Eukaryota</taxon>
        <taxon>Fungi</taxon>
        <taxon>Dikarya</taxon>
        <taxon>Ascomycota</taxon>
        <taxon>Pezizomycotina</taxon>
        <taxon>Orbiliomycetes</taxon>
        <taxon>Orbiliales</taxon>
        <taxon>Orbiliaceae</taxon>
        <taxon>Orbilia</taxon>
    </lineage>
</organism>
<dbReference type="AlphaFoldDB" id="A0AAV9XA29"/>
<protein>
    <recommendedName>
        <fullName evidence="3">Zn(2)-C6 fungal-type domain-containing protein</fullName>
    </recommendedName>
</protein>
<reference evidence="1 2" key="1">
    <citation type="submission" date="2019-10" db="EMBL/GenBank/DDBJ databases">
        <authorList>
            <person name="Palmer J.M."/>
        </authorList>
    </citation>
    <scope>NUCLEOTIDE SEQUENCE [LARGE SCALE GENOMIC DNA]</scope>
    <source>
        <strain evidence="1 2">TWF694</strain>
    </source>
</reference>
<name>A0AAV9XA29_9PEZI</name>